<keyword evidence="1" id="KW-0472">Membrane</keyword>
<protein>
    <submittedName>
        <fullName evidence="2">Aquaporin-B</fullName>
    </submittedName>
</protein>
<feature type="transmembrane region" description="Helical" evidence="1">
    <location>
        <begin position="117"/>
        <end position="137"/>
    </location>
</feature>
<evidence type="ECO:0000313" key="3">
    <source>
        <dbReference type="Proteomes" id="UP001642464"/>
    </source>
</evidence>
<comment type="caution">
    <text evidence="2">The sequence shown here is derived from an EMBL/GenBank/DDBJ whole genome shotgun (WGS) entry which is preliminary data.</text>
</comment>
<keyword evidence="1" id="KW-1133">Transmembrane helix</keyword>
<keyword evidence="3" id="KW-1185">Reference proteome</keyword>
<gene>
    <name evidence="2" type="ORF">SCF082_LOCUS50513</name>
</gene>
<proteinExistence type="predicted"/>
<dbReference type="EMBL" id="CAXAMM010043128">
    <property type="protein sequence ID" value="CAK9108623.1"/>
    <property type="molecule type" value="Genomic_DNA"/>
</dbReference>
<sequence length="312" mass="33950">MLLATLAGNFNSVSGFEAKNACFLHQAGNASPAAFRASDCVKPEIGDRSGHWSPECPSKRSYHAETVSEMVSKSDYPAAKLFFSFTLIGSLSLLLSKYPWELRNVYLGGTVRRRVVTALRAVVPPVGMLIVCTIPVAPRVRRTDLATQLACNVHNLGACLYVGGYNALEAITLRILWPKLDSKERLLRSACVGGGLFCTFGFLFAGALYTTAKSLGICCMDEYEATAAAFRRVFHLDNSTTSGRIDEVLAVETFGPYVLVNSANQTALALKKAEFWMEEFAGFFVLTSHLLIWLFAVPIAQTALLGRLSEAA</sequence>
<organism evidence="2 3">
    <name type="scientific">Durusdinium trenchii</name>
    <dbReference type="NCBI Taxonomy" id="1381693"/>
    <lineage>
        <taxon>Eukaryota</taxon>
        <taxon>Sar</taxon>
        <taxon>Alveolata</taxon>
        <taxon>Dinophyceae</taxon>
        <taxon>Suessiales</taxon>
        <taxon>Symbiodiniaceae</taxon>
        <taxon>Durusdinium</taxon>
    </lineage>
</organism>
<accession>A0ABP0S8D8</accession>
<evidence type="ECO:0000256" key="1">
    <source>
        <dbReference type="SAM" id="Phobius"/>
    </source>
</evidence>
<feature type="transmembrane region" description="Helical" evidence="1">
    <location>
        <begin position="280"/>
        <end position="300"/>
    </location>
</feature>
<name>A0ABP0S8D8_9DINO</name>
<reference evidence="2 3" key="1">
    <citation type="submission" date="2024-02" db="EMBL/GenBank/DDBJ databases">
        <authorList>
            <person name="Chen Y."/>
            <person name="Shah S."/>
            <person name="Dougan E. K."/>
            <person name="Thang M."/>
            <person name="Chan C."/>
        </authorList>
    </citation>
    <scope>NUCLEOTIDE SEQUENCE [LARGE SCALE GENOMIC DNA]</scope>
</reference>
<keyword evidence="1" id="KW-0812">Transmembrane</keyword>
<evidence type="ECO:0000313" key="2">
    <source>
        <dbReference type="EMBL" id="CAK9108623.1"/>
    </source>
</evidence>
<dbReference type="Proteomes" id="UP001642464">
    <property type="component" value="Unassembled WGS sequence"/>
</dbReference>
<feature type="transmembrane region" description="Helical" evidence="1">
    <location>
        <begin position="78"/>
        <end position="96"/>
    </location>
</feature>
<feature type="transmembrane region" description="Helical" evidence="1">
    <location>
        <begin position="186"/>
        <end position="210"/>
    </location>
</feature>